<feature type="domain" description="HTH luxR-type" evidence="2">
    <location>
        <begin position="762"/>
        <end position="827"/>
    </location>
</feature>
<gene>
    <name evidence="3" type="ORF">ABC974_28765</name>
</gene>
<evidence type="ECO:0000313" key="4">
    <source>
        <dbReference type="Proteomes" id="UP001419910"/>
    </source>
</evidence>
<dbReference type="InterPro" id="IPR016032">
    <property type="entry name" value="Sig_transdc_resp-reg_C-effctor"/>
</dbReference>
<dbReference type="EMBL" id="JBDIME010000059">
    <property type="protein sequence ID" value="MEN2793640.1"/>
    <property type="molecule type" value="Genomic_DNA"/>
</dbReference>
<dbReference type="Gene3D" id="1.25.40.10">
    <property type="entry name" value="Tetratricopeptide repeat domain"/>
    <property type="match status" value="1"/>
</dbReference>
<dbReference type="Pfam" id="PF00196">
    <property type="entry name" value="GerE"/>
    <property type="match status" value="1"/>
</dbReference>
<dbReference type="InterPro" id="IPR011990">
    <property type="entry name" value="TPR-like_helical_dom_sf"/>
</dbReference>
<dbReference type="PANTHER" id="PTHR43214">
    <property type="entry name" value="TWO-COMPONENT RESPONSE REGULATOR"/>
    <property type="match status" value="1"/>
</dbReference>
<dbReference type="SUPFAM" id="SSF46894">
    <property type="entry name" value="C-terminal effector domain of the bipartite response regulators"/>
    <property type="match status" value="1"/>
</dbReference>
<comment type="caution">
    <text evidence="3">The sequence shown here is derived from an EMBL/GenBank/DDBJ whole genome shotgun (WGS) entry which is preliminary data.</text>
</comment>
<protein>
    <submittedName>
        <fullName evidence="3">LuxR C-terminal-related transcriptional regulator</fullName>
    </submittedName>
</protein>
<sequence length="829" mass="91255">MAVGQIANADIRSTALAERLAASSDIMVVCAPPGFGKSELLRLAEGLARSDRRSHILRFDATSHRANPCAAADAILGAGKGDIIIVDSLRGADANALSEALNGRFPAPDAPRIWIALHHLKQLTLARLIVDGTAQVVDWRNLRMPDVEVRSRTDRIPSRFRKLVTDLARNWPAACTLLCRWAQQASPEEADWETTAILAASGLDEYIEQEVVPVLTPEELDTLVHASIAETIEVEPDKRGIARSHALQAITRTSIKIAGLIERQGNQLTLHPIFRQWLAAQFEALPKESQVESLARAAREFAARGDLVVAARLYRSAGLEAEIERAVVDRGSLLIWMTHGFSAIREVVEQAGDASVARSPILRLMRCIVLMKAGRITEAQQTFDALDTSDLPQTPDFERDREVVRVTLLVYGCGLQREDDLERFRSMVARGADEADWKSLLSTLSCILHAQRAHFDAALANLIDARVHARSADSRYNLLFLSLHEANILLAQGDLTKARIALGDARKRWRQEFADDRGAETVMSALMASLEYELGQLTSARGSVRKSAYRMPDSEAWFDIYAAAYEPMARIIAADHGLGPAHEALADQRRKLGAQGLPRVAAMLQNLAIVLSGEQWIRDGVVSNDPWGPITPVDAAGTWQEQETFQLASAYLAARDGRRADAEHGLREALKTSDRLNLARSSLRYRILLATLLLDGGDERAETELRRALQLGVRLGARQVLLHTMSPRFASAMAKLASEPDGGRSGRKRFIGALRAPSKMVEGTQDVLLSTREVEVLQALSEGGSDKVIGRILDMSEHGVRFHLKSIYRKLNVHDRLSAVHRAKELSAI</sequence>
<dbReference type="Proteomes" id="UP001419910">
    <property type="component" value="Unassembled WGS sequence"/>
</dbReference>
<dbReference type="CDD" id="cd06170">
    <property type="entry name" value="LuxR_C_like"/>
    <property type="match status" value="1"/>
</dbReference>
<name>A0ABU9YCV2_9SPHN</name>
<accession>A0ABU9YCV2</accession>
<keyword evidence="4" id="KW-1185">Reference proteome</keyword>
<organism evidence="3 4">
    <name type="scientific">Sphingomonas oligophenolica</name>
    <dbReference type="NCBI Taxonomy" id="301154"/>
    <lineage>
        <taxon>Bacteria</taxon>
        <taxon>Pseudomonadati</taxon>
        <taxon>Pseudomonadota</taxon>
        <taxon>Alphaproteobacteria</taxon>
        <taxon>Sphingomonadales</taxon>
        <taxon>Sphingomonadaceae</taxon>
        <taxon>Sphingomonas</taxon>
    </lineage>
</organism>
<dbReference type="PROSITE" id="PS50043">
    <property type="entry name" value="HTH_LUXR_2"/>
    <property type="match status" value="1"/>
</dbReference>
<proteinExistence type="predicted"/>
<dbReference type="Gene3D" id="1.10.10.10">
    <property type="entry name" value="Winged helix-like DNA-binding domain superfamily/Winged helix DNA-binding domain"/>
    <property type="match status" value="1"/>
</dbReference>
<keyword evidence="1" id="KW-0238">DNA-binding</keyword>
<reference evidence="3 4" key="1">
    <citation type="submission" date="2024-05" db="EMBL/GenBank/DDBJ databases">
        <authorList>
            <person name="Liu Q."/>
            <person name="Xin Y.-H."/>
        </authorList>
    </citation>
    <scope>NUCLEOTIDE SEQUENCE [LARGE SCALE GENOMIC DNA]</scope>
    <source>
        <strain evidence="3 4">CGMCC 1.10181</strain>
    </source>
</reference>
<evidence type="ECO:0000259" key="2">
    <source>
        <dbReference type="PROSITE" id="PS50043"/>
    </source>
</evidence>
<dbReference type="RefSeq" id="WP_343892211.1">
    <property type="nucleotide sequence ID" value="NZ_BAAAEH010000054.1"/>
</dbReference>
<dbReference type="InterPro" id="IPR039420">
    <property type="entry name" value="WalR-like"/>
</dbReference>
<evidence type="ECO:0000313" key="3">
    <source>
        <dbReference type="EMBL" id="MEN2793640.1"/>
    </source>
</evidence>
<dbReference type="SMART" id="SM00421">
    <property type="entry name" value="HTH_LUXR"/>
    <property type="match status" value="1"/>
</dbReference>
<dbReference type="InterPro" id="IPR000792">
    <property type="entry name" value="Tscrpt_reg_LuxR_C"/>
</dbReference>
<evidence type="ECO:0000256" key="1">
    <source>
        <dbReference type="ARBA" id="ARBA00023125"/>
    </source>
</evidence>
<dbReference type="InterPro" id="IPR036388">
    <property type="entry name" value="WH-like_DNA-bd_sf"/>
</dbReference>